<sequence>MKGQAGLPAATEVASCLRQNFYRRVAKANQLEAKLTRYQPVGQERSTEAGAAIAMPTKALI</sequence>
<dbReference type="AlphaFoldDB" id="A0A2K9YY76"/>
<proteinExistence type="predicted"/>
<dbReference type="EMBL" id="CP025012">
    <property type="protein sequence ID" value="AUW40801.1"/>
    <property type="molecule type" value="Genomic_DNA"/>
</dbReference>
<organism evidence="1 2">
    <name type="scientific">Rhizobium leguminosarum</name>
    <dbReference type="NCBI Taxonomy" id="384"/>
    <lineage>
        <taxon>Bacteria</taxon>
        <taxon>Pseudomonadati</taxon>
        <taxon>Pseudomonadota</taxon>
        <taxon>Alphaproteobacteria</taxon>
        <taxon>Hyphomicrobiales</taxon>
        <taxon>Rhizobiaceae</taxon>
        <taxon>Rhizobium/Agrobacterium group</taxon>
        <taxon>Rhizobium</taxon>
    </lineage>
</organism>
<protein>
    <submittedName>
        <fullName evidence="1">Uncharacterized protein</fullName>
    </submittedName>
</protein>
<evidence type="ECO:0000313" key="1">
    <source>
        <dbReference type="EMBL" id="AUW40801.1"/>
    </source>
</evidence>
<reference evidence="1 2" key="1">
    <citation type="submission" date="2017-11" db="EMBL/GenBank/DDBJ databases">
        <title>Complete genome of Rhizobium leguminosarum Norway, an ineffective micro-symbiont.</title>
        <authorList>
            <person name="Hoffrichter A."/>
            <person name="Liang J."/>
            <person name="Brachmann A."/>
            <person name="Marin M."/>
        </authorList>
    </citation>
    <scope>NUCLEOTIDE SEQUENCE [LARGE SCALE GENOMIC DNA]</scope>
    <source>
        <strain evidence="1 2">Norway</strain>
    </source>
</reference>
<dbReference type="Proteomes" id="UP000238523">
    <property type="component" value="Chromosome"/>
</dbReference>
<accession>A0A2K9YY76</accession>
<gene>
    <name evidence="1" type="ORF">CUJ84_Chr000385</name>
</gene>
<name>A0A2K9YY76_RHILE</name>
<evidence type="ECO:0000313" key="2">
    <source>
        <dbReference type="Proteomes" id="UP000238523"/>
    </source>
</evidence>